<dbReference type="EMBL" id="CP037954">
    <property type="protein sequence ID" value="QBO57462.1"/>
    <property type="molecule type" value="Genomic_DNA"/>
</dbReference>
<reference evidence="2 3" key="1">
    <citation type="submission" date="2019-03" db="EMBL/GenBank/DDBJ databases">
        <authorList>
            <person name="Kim H."/>
            <person name="Yu S.-M."/>
        </authorList>
    </citation>
    <scope>NUCLEOTIDE SEQUENCE [LARGE SCALE GENOMIC DNA]</scope>
    <source>
        <strain evidence="2 3">NBC122</strain>
    </source>
</reference>
<gene>
    <name evidence="2" type="ORF">NBC122_00626</name>
</gene>
<evidence type="ECO:0000256" key="1">
    <source>
        <dbReference type="SAM" id="SignalP"/>
    </source>
</evidence>
<dbReference type="AlphaFoldDB" id="A0A4P6ZDJ6"/>
<accession>A0A4P6ZDJ6</accession>
<feature type="signal peptide" evidence="1">
    <location>
        <begin position="1"/>
        <end position="16"/>
    </location>
</feature>
<evidence type="ECO:0000313" key="2">
    <source>
        <dbReference type="EMBL" id="QBO57462.1"/>
    </source>
</evidence>
<proteinExistence type="predicted"/>
<organism evidence="2 3">
    <name type="scientific">Chryseobacterium salivictor</name>
    <dbReference type="NCBI Taxonomy" id="2547600"/>
    <lineage>
        <taxon>Bacteria</taxon>
        <taxon>Pseudomonadati</taxon>
        <taxon>Bacteroidota</taxon>
        <taxon>Flavobacteriia</taxon>
        <taxon>Flavobacteriales</taxon>
        <taxon>Weeksellaceae</taxon>
        <taxon>Chryseobacterium group</taxon>
        <taxon>Chryseobacterium</taxon>
    </lineage>
</organism>
<dbReference type="RefSeq" id="WP_133438964.1">
    <property type="nucleotide sequence ID" value="NZ_CP037954.1"/>
</dbReference>
<keyword evidence="3" id="KW-1185">Reference proteome</keyword>
<sequence>MKKTLLLLLFPIVYNAQVMTDVSVFNNSNGSVFDVKNTNFKSYEGIDGSPYIDEAFSIIKIKGYNEVLPPVRYNAYEDEMEFKIDNQLNYVQKVPEMNFTFLNSAKKYALKNYTLEGITTNGWLVELVQEDGPFKLYKKERVQIVEYNNNTTNTYLKQKNPYFEKTKDLLILFDGHNYIKFPKNSKEFKLWVDNKGIDSALKSSEDYFRKNKINFSKDSDLVNLVMYMNTL</sequence>
<feature type="chain" id="PRO_5020462848" description="GLPGLI family protein" evidence="1">
    <location>
        <begin position="17"/>
        <end position="231"/>
    </location>
</feature>
<dbReference type="Proteomes" id="UP000294419">
    <property type="component" value="Chromosome"/>
</dbReference>
<dbReference type="KEGG" id="csal:NBC122_00626"/>
<protein>
    <recommendedName>
        <fullName evidence="4">GLPGLI family protein</fullName>
    </recommendedName>
</protein>
<evidence type="ECO:0000313" key="3">
    <source>
        <dbReference type="Proteomes" id="UP000294419"/>
    </source>
</evidence>
<name>A0A4P6ZDJ6_9FLAO</name>
<keyword evidence="1" id="KW-0732">Signal</keyword>
<evidence type="ECO:0008006" key="4">
    <source>
        <dbReference type="Google" id="ProtNLM"/>
    </source>
</evidence>
<dbReference type="OrthoDB" id="978006at2"/>